<feature type="compositionally biased region" description="Basic and acidic residues" evidence="1">
    <location>
        <begin position="1"/>
        <end position="11"/>
    </location>
</feature>
<reference evidence="3" key="1">
    <citation type="submission" date="2014-09" db="EMBL/GenBank/DDBJ databases">
        <authorList>
            <person name="Sharma Rahul"/>
            <person name="Thines Marco"/>
        </authorList>
    </citation>
    <scope>NUCLEOTIDE SEQUENCE [LARGE SCALE GENOMIC DNA]</scope>
</reference>
<protein>
    <submittedName>
        <fullName evidence="2">Uncharacterized protein</fullName>
    </submittedName>
</protein>
<organism evidence="2 3">
    <name type="scientific">Plasmopara halstedii</name>
    <name type="common">Downy mildew of sunflower</name>
    <dbReference type="NCBI Taxonomy" id="4781"/>
    <lineage>
        <taxon>Eukaryota</taxon>
        <taxon>Sar</taxon>
        <taxon>Stramenopiles</taxon>
        <taxon>Oomycota</taxon>
        <taxon>Peronosporomycetes</taxon>
        <taxon>Peronosporales</taxon>
        <taxon>Peronosporaceae</taxon>
        <taxon>Plasmopara</taxon>
    </lineage>
</organism>
<dbReference type="Proteomes" id="UP000054928">
    <property type="component" value="Unassembled WGS sequence"/>
</dbReference>
<dbReference type="EMBL" id="CCYD01000667">
    <property type="protein sequence ID" value="CEG43470.1"/>
    <property type="molecule type" value="Genomic_DNA"/>
</dbReference>
<feature type="region of interest" description="Disordered" evidence="1">
    <location>
        <begin position="1"/>
        <end position="28"/>
    </location>
</feature>
<dbReference type="RefSeq" id="XP_024579839.1">
    <property type="nucleotide sequence ID" value="XM_024729464.1"/>
</dbReference>
<evidence type="ECO:0000256" key="1">
    <source>
        <dbReference type="SAM" id="MobiDB-lite"/>
    </source>
</evidence>
<dbReference type="GeneID" id="36408719"/>
<accession>A0A0P1AQJ7</accession>
<dbReference type="AlphaFoldDB" id="A0A0P1AQJ7"/>
<sequence>MERSNSHELSKGEFLSALPDTDFTPGEHIDQISAPHRIGFLLAHRSQPVMDDSHILGTREVLGCGALAGLCNLADWFETLQAVQHRIATQDLQLIQRQGTSEIFIPQRCV</sequence>
<evidence type="ECO:0000313" key="3">
    <source>
        <dbReference type="Proteomes" id="UP000054928"/>
    </source>
</evidence>
<proteinExistence type="predicted"/>
<keyword evidence="3" id="KW-1185">Reference proteome</keyword>
<evidence type="ECO:0000313" key="2">
    <source>
        <dbReference type="EMBL" id="CEG43470.1"/>
    </source>
</evidence>
<name>A0A0P1AQJ7_PLAHL</name>